<evidence type="ECO:0000256" key="4">
    <source>
        <dbReference type="ARBA" id="ARBA00022884"/>
    </source>
</evidence>
<proteinExistence type="inferred from homology"/>
<keyword evidence="6" id="KW-1003">Cell membrane</keyword>
<dbReference type="Proteomes" id="UP000295023">
    <property type="component" value="Unassembled WGS sequence"/>
</dbReference>
<dbReference type="GO" id="GO:0003924">
    <property type="term" value="F:GTPase activity"/>
    <property type="evidence" value="ECO:0007669"/>
    <property type="project" value="UniProtKB-UniRule"/>
</dbReference>
<keyword evidence="3 6" id="KW-0547">Nucleotide-binding</keyword>
<dbReference type="NCBIfam" id="TIGR00231">
    <property type="entry name" value="small_GTP"/>
    <property type="match status" value="1"/>
</dbReference>
<dbReference type="HAMAP" id="MF_00367">
    <property type="entry name" value="GTPase_Era"/>
    <property type="match status" value="1"/>
</dbReference>
<dbReference type="GO" id="GO:0005829">
    <property type="term" value="C:cytosol"/>
    <property type="evidence" value="ECO:0007669"/>
    <property type="project" value="TreeGrafter"/>
</dbReference>
<evidence type="ECO:0000256" key="3">
    <source>
        <dbReference type="ARBA" id="ARBA00022741"/>
    </source>
</evidence>
<dbReference type="AlphaFoldDB" id="A0A4R4D3I2"/>
<evidence type="ECO:0000256" key="6">
    <source>
        <dbReference type="HAMAP-Rule" id="MF_00367"/>
    </source>
</evidence>
<accession>A0A4R4D3I2</accession>
<dbReference type="SUPFAM" id="SSF52540">
    <property type="entry name" value="P-loop containing nucleoside triphosphate hydrolases"/>
    <property type="match status" value="1"/>
</dbReference>
<dbReference type="InterPro" id="IPR030388">
    <property type="entry name" value="G_ERA_dom"/>
</dbReference>
<evidence type="ECO:0000313" key="12">
    <source>
        <dbReference type="Proteomes" id="UP000295023"/>
    </source>
</evidence>
<evidence type="ECO:0000256" key="5">
    <source>
        <dbReference type="ARBA" id="ARBA00023134"/>
    </source>
</evidence>
<dbReference type="RefSeq" id="WP_132296218.1">
    <property type="nucleotide sequence ID" value="NZ_SKBM01000038.1"/>
</dbReference>
<dbReference type="GO" id="GO:0000028">
    <property type="term" value="P:ribosomal small subunit assembly"/>
    <property type="evidence" value="ECO:0007669"/>
    <property type="project" value="TreeGrafter"/>
</dbReference>
<dbReference type="NCBIfam" id="TIGR00436">
    <property type="entry name" value="era"/>
    <property type="match status" value="1"/>
</dbReference>
<feature type="region of interest" description="G4" evidence="7">
    <location>
        <begin position="145"/>
        <end position="148"/>
    </location>
</feature>
<feature type="binding site" evidence="6">
    <location>
        <begin position="83"/>
        <end position="87"/>
    </location>
    <ligand>
        <name>GTP</name>
        <dbReference type="ChEBI" id="CHEBI:37565"/>
    </ligand>
</feature>
<dbReference type="GO" id="GO:0043024">
    <property type="term" value="F:ribosomal small subunit binding"/>
    <property type="evidence" value="ECO:0007669"/>
    <property type="project" value="TreeGrafter"/>
</dbReference>
<protein>
    <recommendedName>
        <fullName evidence="2 6">GTPase Era</fullName>
    </recommendedName>
</protein>
<dbReference type="GO" id="GO:0005525">
    <property type="term" value="F:GTP binding"/>
    <property type="evidence" value="ECO:0007669"/>
    <property type="project" value="UniProtKB-UniRule"/>
</dbReference>
<keyword evidence="6" id="KW-0699">rRNA-binding</keyword>
<dbReference type="InterPro" id="IPR005225">
    <property type="entry name" value="Small_GTP-bd"/>
</dbReference>
<comment type="similarity">
    <text evidence="1 6 7 8">Belongs to the TRAFAC class TrmE-Era-EngA-EngB-Septin-like GTPase superfamily. Era GTPase family.</text>
</comment>
<dbReference type="PRINTS" id="PR01874">
    <property type="entry name" value="DNAREPAIRADA"/>
</dbReference>
<reference evidence="11 12" key="1">
    <citation type="submission" date="2019-03" db="EMBL/GenBank/DDBJ databases">
        <title>Paracraurococcus aquatilis NE82 genome sequence.</title>
        <authorList>
            <person name="Zhao Y."/>
            <person name="Du Z."/>
        </authorList>
    </citation>
    <scope>NUCLEOTIDE SEQUENCE [LARGE SCALE GENOMIC DNA]</scope>
    <source>
        <strain evidence="11 12">NE82</strain>
    </source>
</reference>
<dbReference type="PANTHER" id="PTHR42698">
    <property type="entry name" value="GTPASE ERA"/>
    <property type="match status" value="1"/>
</dbReference>
<feature type="region of interest" description="G2" evidence="7">
    <location>
        <begin position="58"/>
        <end position="62"/>
    </location>
</feature>
<dbReference type="Gene3D" id="3.40.50.300">
    <property type="entry name" value="P-loop containing nucleotide triphosphate hydrolases"/>
    <property type="match status" value="1"/>
</dbReference>
<comment type="subunit">
    <text evidence="6">Monomer.</text>
</comment>
<evidence type="ECO:0000259" key="10">
    <source>
        <dbReference type="PROSITE" id="PS51713"/>
    </source>
</evidence>
<evidence type="ECO:0000256" key="8">
    <source>
        <dbReference type="RuleBase" id="RU003761"/>
    </source>
</evidence>
<dbReference type="PROSITE" id="PS51713">
    <property type="entry name" value="G_ERA"/>
    <property type="match status" value="1"/>
</dbReference>
<comment type="caution">
    <text evidence="11">The sequence shown here is derived from an EMBL/GenBank/DDBJ whole genome shotgun (WGS) entry which is preliminary data.</text>
</comment>
<keyword evidence="4 6" id="KW-0694">RNA-binding</keyword>
<dbReference type="GO" id="GO:0070181">
    <property type="term" value="F:small ribosomal subunit rRNA binding"/>
    <property type="evidence" value="ECO:0007669"/>
    <property type="project" value="UniProtKB-UniRule"/>
</dbReference>
<dbReference type="Gene3D" id="3.30.300.20">
    <property type="match status" value="1"/>
</dbReference>
<keyword evidence="6" id="KW-0690">Ribosome biogenesis</keyword>
<dbReference type="OrthoDB" id="9805918at2"/>
<keyword evidence="6" id="KW-0472">Membrane</keyword>
<feature type="region of interest" description="G5" evidence="7">
    <location>
        <begin position="174"/>
        <end position="176"/>
    </location>
</feature>
<sequence length="321" mass="34888">MSKEHELPPANRVGGAAAGGGETRCGLVAVVGAPNAGKSTLVNALAGAKVTIVSPKPQTTRFRIRAVVMHEGAQGKAQIILVDTPGIFAPRRRLDRAMVAAAWGGAQDADRTLLIVDARAGLTDAVRAIAGRLAGSPRPIWLALNKVDLVDPPRLLPLAAELNAMLKVEETFMISAEKGRGLDRLLDRLAADMPPGPYLFPEDELSDLPNRMLVAEIVREQILRQTHEEVPHHATVETENWEERKDGSVRVDCTVYVARPTQKAILIGDGGARIKAIGQSARRELEGLLERRVHLFLNVKDRPGWDEERGRLRALGLEDLD</sequence>
<dbReference type="Pfam" id="PF01926">
    <property type="entry name" value="MMR_HSR1"/>
    <property type="match status" value="1"/>
</dbReference>
<organism evidence="11 12">
    <name type="scientific">Roseicella aquatilis</name>
    <dbReference type="NCBI Taxonomy" id="2527868"/>
    <lineage>
        <taxon>Bacteria</taxon>
        <taxon>Pseudomonadati</taxon>
        <taxon>Pseudomonadota</taxon>
        <taxon>Alphaproteobacteria</taxon>
        <taxon>Acetobacterales</taxon>
        <taxon>Roseomonadaceae</taxon>
        <taxon>Roseicella</taxon>
    </lineage>
</organism>
<keyword evidence="12" id="KW-1185">Reference proteome</keyword>
<evidence type="ECO:0000259" key="9">
    <source>
        <dbReference type="PROSITE" id="PS50823"/>
    </source>
</evidence>
<dbReference type="GO" id="GO:0005886">
    <property type="term" value="C:plasma membrane"/>
    <property type="evidence" value="ECO:0007669"/>
    <property type="project" value="UniProtKB-SubCell"/>
</dbReference>
<feature type="region of interest" description="G3" evidence="7">
    <location>
        <begin position="83"/>
        <end position="86"/>
    </location>
</feature>
<evidence type="ECO:0000256" key="7">
    <source>
        <dbReference type="PROSITE-ProRule" id="PRU01050"/>
    </source>
</evidence>
<dbReference type="InterPro" id="IPR015946">
    <property type="entry name" value="KH_dom-like_a/b"/>
</dbReference>
<dbReference type="InterPro" id="IPR009019">
    <property type="entry name" value="KH_sf_prok-type"/>
</dbReference>
<dbReference type="Pfam" id="PF07650">
    <property type="entry name" value="KH_2"/>
    <property type="match status" value="1"/>
</dbReference>
<evidence type="ECO:0000256" key="1">
    <source>
        <dbReference type="ARBA" id="ARBA00007921"/>
    </source>
</evidence>
<evidence type="ECO:0000256" key="2">
    <source>
        <dbReference type="ARBA" id="ARBA00020484"/>
    </source>
</evidence>
<feature type="region of interest" description="G1" evidence="7">
    <location>
        <begin position="32"/>
        <end position="39"/>
    </location>
</feature>
<name>A0A4R4D3I2_9PROT</name>
<dbReference type="SUPFAM" id="SSF54814">
    <property type="entry name" value="Prokaryotic type KH domain (KH-domain type II)"/>
    <property type="match status" value="1"/>
</dbReference>
<feature type="binding site" evidence="6">
    <location>
        <begin position="32"/>
        <end position="39"/>
    </location>
    <ligand>
        <name>GTP</name>
        <dbReference type="ChEBI" id="CHEBI:37565"/>
    </ligand>
</feature>
<dbReference type="PROSITE" id="PS50823">
    <property type="entry name" value="KH_TYPE_2"/>
    <property type="match status" value="1"/>
</dbReference>
<dbReference type="CDD" id="cd22534">
    <property type="entry name" value="KH-II_Era"/>
    <property type="match status" value="1"/>
</dbReference>
<dbReference type="CDD" id="cd04163">
    <property type="entry name" value="Era"/>
    <property type="match status" value="1"/>
</dbReference>
<dbReference type="InterPro" id="IPR004044">
    <property type="entry name" value="KH_dom_type_2"/>
</dbReference>
<dbReference type="InterPro" id="IPR027417">
    <property type="entry name" value="P-loop_NTPase"/>
</dbReference>
<feature type="domain" description="Era-type G" evidence="10">
    <location>
        <begin position="24"/>
        <end position="195"/>
    </location>
</feature>
<dbReference type="InterPro" id="IPR005662">
    <property type="entry name" value="GTPase_Era-like"/>
</dbReference>
<keyword evidence="5 6" id="KW-0342">GTP-binding</keyword>
<dbReference type="PANTHER" id="PTHR42698:SF1">
    <property type="entry name" value="GTPASE ERA, MITOCHONDRIAL"/>
    <property type="match status" value="1"/>
</dbReference>
<dbReference type="NCBIfam" id="NF000908">
    <property type="entry name" value="PRK00089.1"/>
    <property type="match status" value="1"/>
</dbReference>
<comment type="function">
    <text evidence="6">An essential GTPase that binds both GDP and GTP, with rapid nucleotide exchange. Plays a role in 16S rRNA processing and 30S ribosomal subunit biogenesis and possibly also in cell cycle regulation and energy metabolism.</text>
</comment>
<dbReference type="EMBL" id="SKBM01000038">
    <property type="protein sequence ID" value="TCZ53594.1"/>
    <property type="molecule type" value="Genomic_DNA"/>
</dbReference>
<gene>
    <name evidence="6" type="primary">era</name>
    <name evidence="11" type="ORF">EXY23_24450</name>
</gene>
<dbReference type="InterPro" id="IPR006073">
    <property type="entry name" value="GTP-bd"/>
</dbReference>
<comment type="subcellular location">
    <subcellularLocation>
        <location evidence="6">Cytoplasm</location>
    </subcellularLocation>
    <subcellularLocation>
        <location evidence="6">Cell membrane</location>
        <topology evidence="6">Peripheral membrane protein</topology>
    </subcellularLocation>
</comment>
<feature type="domain" description="KH type-2" evidence="9">
    <location>
        <begin position="226"/>
        <end position="303"/>
    </location>
</feature>
<feature type="binding site" evidence="6">
    <location>
        <begin position="145"/>
        <end position="148"/>
    </location>
    <ligand>
        <name>GTP</name>
        <dbReference type="ChEBI" id="CHEBI:37565"/>
    </ligand>
</feature>
<keyword evidence="6" id="KW-0963">Cytoplasm</keyword>
<evidence type="ECO:0000313" key="11">
    <source>
        <dbReference type="EMBL" id="TCZ53594.1"/>
    </source>
</evidence>